<keyword evidence="10 14" id="KW-0460">Magnesium</keyword>
<keyword evidence="6" id="KW-0479">Metal-binding</keyword>
<organism evidence="17 18">
    <name type="scientific">Candidatus Nitrohelix vancouverensis</name>
    <dbReference type="NCBI Taxonomy" id="2705534"/>
    <lineage>
        <taxon>Bacteria</taxon>
        <taxon>Pseudomonadati</taxon>
        <taxon>Nitrospinota/Tectimicrobiota group</taxon>
        <taxon>Nitrospinota</taxon>
        <taxon>Nitrospinia</taxon>
        <taxon>Nitrospinales</taxon>
        <taxon>Nitrospinaceae</taxon>
        <taxon>Candidatus Nitrohelix</taxon>
    </lineage>
</organism>
<evidence type="ECO:0000313" key="18">
    <source>
        <dbReference type="Proteomes" id="UP000594464"/>
    </source>
</evidence>
<evidence type="ECO:0000256" key="8">
    <source>
        <dbReference type="ARBA" id="ARBA00022777"/>
    </source>
</evidence>
<dbReference type="EC" id="2.7.1.40" evidence="4 13"/>
<dbReference type="Pfam" id="PF02887">
    <property type="entry name" value="PK_C"/>
    <property type="match status" value="1"/>
</dbReference>
<dbReference type="Pfam" id="PF00224">
    <property type="entry name" value="PK"/>
    <property type="match status" value="1"/>
</dbReference>
<evidence type="ECO:0000256" key="5">
    <source>
        <dbReference type="ARBA" id="ARBA00022679"/>
    </source>
</evidence>
<dbReference type="InterPro" id="IPR040442">
    <property type="entry name" value="Pyrv_kinase-like_dom_sf"/>
</dbReference>
<dbReference type="GO" id="GO:0000287">
    <property type="term" value="F:magnesium ion binding"/>
    <property type="evidence" value="ECO:0007669"/>
    <property type="project" value="UniProtKB-UniRule"/>
</dbReference>
<evidence type="ECO:0000256" key="6">
    <source>
        <dbReference type="ARBA" id="ARBA00022723"/>
    </source>
</evidence>
<dbReference type="Gene3D" id="3.20.20.60">
    <property type="entry name" value="Phosphoenolpyruvate-binding domains"/>
    <property type="match status" value="1"/>
</dbReference>
<keyword evidence="5 14" id="KW-0808">Transferase</keyword>
<evidence type="ECO:0000256" key="10">
    <source>
        <dbReference type="ARBA" id="ARBA00022842"/>
    </source>
</evidence>
<dbReference type="KEGG" id="nva:G3M78_15325"/>
<evidence type="ECO:0000256" key="7">
    <source>
        <dbReference type="ARBA" id="ARBA00022741"/>
    </source>
</evidence>
<comment type="similarity">
    <text evidence="3 14">Belongs to the pyruvate kinase family.</text>
</comment>
<evidence type="ECO:0000256" key="9">
    <source>
        <dbReference type="ARBA" id="ARBA00022840"/>
    </source>
</evidence>
<evidence type="ECO:0000256" key="12">
    <source>
        <dbReference type="ARBA" id="ARBA00023317"/>
    </source>
</evidence>
<keyword evidence="12 17" id="KW-0670">Pyruvate</keyword>
<dbReference type="GO" id="GO:0016301">
    <property type="term" value="F:kinase activity"/>
    <property type="evidence" value="ECO:0007669"/>
    <property type="project" value="UniProtKB-KW"/>
</dbReference>
<keyword evidence="8 14" id="KW-0418">Kinase</keyword>
<evidence type="ECO:0000256" key="1">
    <source>
        <dbReference type="ARBA" id="ARBA00001958"/>
    </source>
</evidence>
<dbReference type="SUPFAM" id="SSF50800">
    <property type="entry name" value="PK beta-barrel domain-like"/>
    <property type="match status" value="1"/>
</dbReference>
<evidence type="ECO:0000256" key="14">
    <source>
        <dbReference type="RuleBase" id="RU000504"/>
    </source>
</evidence>
<evidence type="ECO:0000259" key="16">
    <source>
        <dbReference type="Pfam" id="PF02887"/>
    </source>
</evidence>
<dbReference type="PRINTS" id="PR01050">
    <property type="entry name" value="PYRUVTKNASE"/>
</dbReference>
<evidence type="ECO:0000313" key="17">
    <source>
        <dbReference type="EMBL" id="QPJ66698.1"/>
    </source>
</evidence>
<dbReference type="InterPro" id="IPR011037">
    <property type="entry name" value="Pyrv_Knase-like_insert_dom_sf"/>
</dbReference>
<dbReference type="InterPro" id="IPR015793">
    <property type="entry name" value="Pyrv_Knase_brl"/>
</dbReference>
<dbReference type="PANTHER" id="PTHR11817">
    <property type="entry name" value="PYRUVATE KINASE"/>
    <property type="match status" value="1"/>
</dbReference>
<protein>
    <recommendedName>
        <fullName evidence="4 13">Pyruvate kinase</fullName>
        <ecNumber evidence="4 13">2.7.1.40</ecNumber>
    </recommendedName>
</protein>
<evidence type="ECO:0000259" key="15">
    <source>
        <dbReference type="Pfam" id="PF00224"/>
    </source>
</evidence>
<dbReference type="GO" id="GO:0004743">
    <property type="term" value="F:pyruvate kinase activity"/>
    <property type="evidence" value="ECO:0007669"/>
    <property type="project" value="UniProtKB-UniRule"/>
</dbReference>
<dbReference type="GO" id="GO:0005524">
    <property type="term" value="F:ATP binding"/>
    <property type="evidence" value="ECO:0007669"/>
    <property type="project" value="UniProtKB-KW"/>
</dbReference>
<dbReference type="SUPFAM" id="SSF52935">
    <property type="entry name" value="PK C-terminal domain-like"/>
    <property type="match status" value="1"/>
</dbReference>
<dbReference type="SUPFAM" id="SSF51621">
    <property type="entry name" value="Phosphoenolpyruvate/pyruvate domain"/>
    <property type="match status" value="1"/>
</dbReference>
<dbReference type="InterPro" id="IPR018209">
    <property type="entry name" value="Pyrv_Knase_AS"/>
</dbReference>
<evidence type="ECO:0000256" key="2">
    <source>
        <dbReference type="ARBA" id="ARBA00004997"/>
    </source>
</evidence>
<evidence type="ECO:0000256" key="3">
    <source>
        <dbReference type="ARBA" id="ARBA00008663"/>
    </source>
</evidence>
<dbReference type="Gene3D" id="2.40.33.10">
    <property type="entry name" value="PK beta-barrel domain-like"/>
    <property type="match status" value="1"/>
</dbReference>
<evidence type="ECO:0000256" key="4">
    <source>
        <dbReference type="ARBA" id="ARBA00012142"/>
    </source>
</evidence>
<keyword evidence="7" id="KW-0547">Nucleotide-binding</keyword>
<keyword evidence="11 14" id="KW-0324">Glycolysis</keyword>
<evidence type="ECO:0000256" key="11">
    <source>
        <dbReference type="ARBA" id="ARBA00023152"/>
    </source>
</evidence>
<dbReference type="InterPro" id="IPR015806">
    <property type="entry name" value="Pyrv_Knase_insert_dom_sf"/>
</dbReference>
<dbReference type="AlphaFoldDB" id="A0A7T0C580"/>
<dbReference type="InterPro" id="IPR036918">
    <property type="entry name" value="Pyrv_Knase_C_sf"/>
</dbReference>
<feature type="domain" description="Pyruvate kinase C-terminal" evidence="16">
    <location>
        <begin position="360"/>
        <end position="470"/>
    </location>
</feature>
<dbReference type="UniPathway" id="UPA00109">
    <property type="reaction ID" value="UER00188"/>
</dbReference>
<dbReference type="InterPro" id="IPR001697">
    <property type="entry name" value="Pyr_Knase"/>
</dbReference>
<gene>
    <name evidence="17" type="primary">pyk</name>
    <name evidence="17" type="ORF">G3M78_15325</name>
</gene>
<dbReference type="Proteomes" id="UP000594464">
    <property type="component" value="Chromosome"/>
</dbReference>
<comment type="cofactor">
    <cofactor evidence="1">
        <name>K(+)</name>
        <dbReference type="ChEBI" id="CHEBI:29103"/>
    </cofactor>
</comment>
<sequence length="474" mass="51758">MKQTLTKIVATLGPTTGTLPSVRALAKAGVNVFRLNLSHGDHSTLSDWVRNIRIVEREMGCFLGILLDLQGPKIRVGRLGPEGLRLRKGATVVFSTHKKPASGIIPVQFEKFHKSVGPGDRVYLNDGQFCVRVESVSGREVTAQVINGGLLTDFKGINLPDAKLSESPLTPKDRKDLAFGLEQKVDFVALSFVGRAADITQLRKLIQAQGGDVDIVAKIERRQAVENIESIVEVSDVVMVARGDLGIEIPLAEVPVVQRKILTVCARQSRPVIIATQMLESMIENARPTRAEASDVANAVFCKADAVMLSGETAAGKYPVAAVKVMVETLKEAESYLVETERNGITTRESLADFPINKGIALTAVRMTGWLNAQAIVVFTQSGGTAKMVSSFHPMVPLFAFTARQAQARKLVLIRGVFPIWVDNKISFVEDMSELFEILKSKRWLNRGDRVIVTTGLPLGIPNWTNVIRVETVS</sequence>
<dbReference type="InterPro" id="IPR015813">
    <property type="entry name" value="Pyrv/PenolPyrv_kinase-like_dom"/>
</dbReference>
<comment type="pathway">
    <text evidence="2 14">Carbohydrate degradation; glycolysis; pyruvate from D-glyceraldehyde 3-phosphate: step 5/5.</text>
</comment>
<comment type="catalytic activity">
    <reaction evidence="14">
        <text>pyruvate + ATP = phosphoenolpyruvate + ADP + H(+)</text>
        <dbReference type="Rhea" id="RHEA:18157"/>
        <dbReference type="ChEBI" id="CHEBI:15361"/>
        <dbReference type="ChEBI" id="CHEBI:15378"/>
        <dbReference type="ChEBI" id="CHEBI:30616"/>
        <dbReference type="ChEBI" id="CHEBI:58702"/>
        <dbReference type="ChEBI" id="CHEBI:456216"/>
        <dbReference type="EC" id="2.7.1.40"/>
    </reaction>
</comment>
<reference evidence="18" key="1">
    <citation type="submission" date="2020-02" db="EMBL/GenBank/DDBJ databases">
        <title>Genomic and physiological characterization of two novel Nitrospinaceae genera.</title>
        <authorList>
            <person name="Mueller A.J."/>
            <person name="Jung M.-Y."/>
            <person name="Strachan C.R."/>
            <person name="Herbold C.W."/>
            <person name="Kirkegaard R.H."/>
            <person name="Daims H."/>
        </authorList>
    </citation>
    <scope>NUCLEOTIDE SEQUENCE [LARGE SCALE GENOMIC DNA]</scope>
</reference>
<dbReference type="NCBIfam" id="NF004491">
    <property type="entry name" value="PRK05826.1"/>
    <property type="match status" value="1"/>
</dbReference>
<dbReference type="EMBL" id="CP048620">
    <property type="protein sequence ID" value="QPJ66698.1"/>
    <property type="molecule type" value="Genomic_DNA"/>
</dbReference>
<dbReference type="NCBIfam" id="TIGR01064">
    <property type="entry name" value="pyruv_kin"/>
    <property type="match status" value="1"/>
</dbReference>
<dbReference type="PROSITE" id="PS00110">
    <property type="entry name" value="PYRUVATE_KINASE"/>
    <property type="match status" value="1"/>
</dbReference>
<proteinExistence type="inferred from homology"/>
<dbReference type="GO" id="GO:0030955">
    <property type="term" value="F:potassium ion binding"/>
    <property type="evidence" value="ECO:0007669"/>
    <property type="project" value="UniProtKB-UniRule"/>
</dbReference>
<accession>A0A7T0C580</accession>
<dbReference type="NCBIfam" id="NF004978">
    <property type="entry name" value="PRK06354.1"/>
    <property type="match status" value="1"/>
</dbReference>
<feature type="domain" description="Pyruvate kinase barrel" evidence="15">
    <location>
        <begin position="6"/>
        <end position="323"/>
    </location>
</feature>
<dbReference type="Gene3D" id="3.40.1380.20">
    <property type="entry name" value="Pyruvate kinase, C-terminal domain"/>
    <property type="match status" value="1"/>
</dbReference>
<dbReference type="InterPro" id="IPR015795">
    <property type="entry name" value="Pyrv_Knase_C"/>
</dbReference>
<keyword evidence="9" id="KW-0067">ATP-binding</keyword>
<evidence type="ECO:0000256" key="13">
    <source>
        <dbReference type="NCBIfam" id="TIGR01064"/>
    </source>
</evidence>
<name>A0A7T0C580_9BACT</name>